<sequence length="110" mass="11967">MGHDITGHNINGKEIAYAQFSMGNYNATILYSLLDADKYNAGVSGSGDTTTFSVQQMDKALDVFKKLCNNGDSTLLKNESLSWDEKQILNFLLNCSATAQEEGNVTVCFG</sequence>
<organism evidence="1 2">
    <name type="scientific">Aquibacillus albus</name>
    <dbReference type="NCBI Taxonomy" id="1168171"/>
    <lineage>
        <taxon>Bacteria</taxon>
        <taxon>Bacillati</taxon>
        <taxon>Bacillota</taxon>
        <taxon>Bacilli</taxon>
        <taxon>Bacillales</taxon>
        <taxon>Bacillaceae</taxon>
        <taxon>Aquibacillus</taxon>
    </lineage>
</organism>
<evidence type="ECO:0000313" key="1">
    <source>
        <dbReference type="EMBL" id="MBM7573610.1"/>
    </source>
</evidence>
<dbReference type="EMBL" id="JAFBDR010000039">
    <property type="protein sequence ID" value="MBM7573610.1"/>
    <property type="molecule type" value="Genomic_DNA"/>
</dbReference>
<proteinExistence type="predicted"/>
<comment type="caution">
    <text evidence="1">The sequence shown here is derived from an EMBL/GenBank/DDBJ whole genome shotgun (WGS) entry which is preliminary data.</text>
</comment>
<dbReference type="Proteomes" id="UP001296943">
    <property type="component" value="Unassembled WGS sequence"/>
</dbReference>
<evidence type="ECO:0000313" key="2">
    <source>
        <dbReference type="Proteomes" id="UP001296943"/>
    </source>
</evidence>
<protein>
    <submittedName>
        <fullName evidence="1">GTPase</fullName>
    </submittedName>
</protein>
<gene>
    <name evidence="1" type="ORF">JOC48_004175</name>
</gene>
<accession>A0ABS2N646</accession>
<keyword evidence="2" id="KW-1185">Reference proteome</keyword>
<name>A0ABS2N646_9BACI</name>
<reference evidence="1 2" key="1">
    <citation type="submission" date="2021-01" db="EMBL/GenBank/DDBJ databases">
        <title>Genomic Encyclopedia of Type Strains, Phase IV (KMG-IV): sequencing the most valuable type-strain genomes for metagenomic binning, comparative biology and taxonomic classification.</title>
        <authorList>
            <person name="Goeker M."/>
        </authorList>
    </citation>
    <scope>NUCLEOTIDE SEQUENCE [LARGE SCALE GENOMIC DNA]</scope>
    <source>
        <strain evidence="1 2">DSM 23711</strain>
    </source>
</reference>
<dbReference type="RefSeq" id="WP_204502248.1">
    <property type="nucleotide sequence ID" value="NZ_JAFBDR010000039.1"/>
</dbReference>